<dbReference type="InterPro" id="IPR001539">
    <property type="entry name" value="Peptidase_U32"/>
</dbReference>
<sequence>MNATGTPRLSLAPIPYFWSREAVMAFYEAARDWPVDVVYLGETVCPKRRRLRSTDYFAIGESLAAAGKEVVISTLTLIEAGSELGGLRSLCRDSPFTVEANDMAAVGVLERESRGFVAGPTLNLYNAAALERMRAAGARRWVLPVELGAQTAGALTSAVPALESEILAWGRLPLAWSARCFTARAENRSRDDCGFACGDDPDGRVVRTQDGQPFLTLNGIQTQSAMTQNLAADYPALCNAGAGVLRLVPQSHDMEQVVAGFDALRNGAAPEKVAEELAPLTGVGGCNGYWHGAAGLVEGAAES</sequence>
<name>A0A5B8R6M1_9ZZZZ</name>
<reference evidence="1" key="1">
    <citation type="submission" date="2019-06" db="EMBL/GenBank/DDBJ databases">
        <authorList>
            <person name="Murdoch R.W."/>
            <person name="Fathepure B."/>
        </authorList>
    </citation>
    <scope>NUCLEOTIDE SEQUENCE</scope>
</reference>
<organism evidence="1">
    <name type="scientific">uncultured organism</name>
    <dbReference type="NCBI Taxonomy" id="155900"/>
    <lineage>
        <taxon>unclassified sequences</taxon>
        <taxon>environmental samples</taxon>
    </lineage>
</organism>
<protein>
    <recommendedName>
        <fullName evidence="2">Ubiquinone biosynthesis protein UbiV</fullName>
    </recommendedName>
</protein>
<dbReference type="PANTHER" id="PTHR30217">
    <property type="entry name" value="PEPTIDASE U32 FAMILY"/>
    <property type="match status" value="1"/>
</dbReference>
<evidence type="ECO:0000313" key="1">
    <source>
        <dbReference type="EMBL" id="QEA04659.1"/>
    </source>
</evidence>
<dbReference type="GO" id="GO:0006744">
    <property type="term" value="P:ubiquinone biosynthetic process"/>
    <property type="evidence" value="ECO:0007669"/>
    <property type="project" value="InterPro"/>
</dbReference>
<dbReference type="InterPro" id="IPR051454">
    <property type="entry name" value="RNA/ubiquinone_mod_enzymes"/>
</dbReference>
<dbReference type="EMBL" id="MN079087">
    <property type="protein sequence ID" value="QEA04659.1"/>
    <property type="molecule type" value="Genomic_DNA"/>
</dbReference>
<dbReference type="HAMAP" id="MF_02233">
    <property type="entry name" value="UbiV"/>
    <property type="match status" value="1"/>
</dbReference>
<dbReference type="PANTHER" id="PTHR30217:SF11">
    <property type="entry name" value="UBIQUINONE BIOSYNTHESIS PROTEIN UBIV"/>
    <property type="match status" value="1"/>
</dbReference>
<proteinExistence type="inferred from homology"/>
<dbReference type="InterPro" id="IPR043693">
    <property type="entry name" value="UbiV"/>
</dbReference>
<accession>A0A5B8R6M1</accession>
<gene>
    <name evidence="1" type="ORF">KBTEX_00967</name>
</gene>
<dbReference type="AlphaFoldDB" id="A0A5B8R6M1"/>
<dbReference type="NCBIfam" id="NF011991">
    <property type="entry name" value="PRK15447.1"/>
    <property type="match status" value="1"/>
</dbReference>
<dbReference type="Pfam" id="PF01136">
    <property type="entry name" value="Peptidase_U32"/>
    <property type="match status" value="1"/>
</dbReference>
<evidence type="ECO:0008006" key="2">
    <source>
        <dbReference type="Google" id="ProtNLM"/>
    </source>
</evidence>